<feature type="repeat" description="Solcar" evidence="9">
    <location>
        <begin position="23"/>
        <end position="105"/>
    </location>
</feature>
<evidence type="ECO:0000256" key="3">
    <source>
        <dbReference type="ARBA" id="ARBA00022448"/>
    </source>
</evidence>
<evidence type="ECO:0000256" key="8">
    <source>
        <dbReference type="ARBA" id="ARBA00023136"/>
    </source>
</evidence>
<dbReference type="Gene3D" id="1.50.40.10">
    <property type="entry name" value="Mitochondrial carrier domain"/>
    <property type="match status" value="1"/>
</dbReference>
<dbReference type="GO" id="GO:1990575">
    <property type="term" value="P:mitochondrial L-ornithine transmembrane transport"/>
    <property type="evidence" value="ECO:0007669"/>
    <property type="project" value="TreeGrafter"/>
</dbReference>
<dbReference type="SUPFAM" id="SSF103506">
    <property type="entry name" value="Mitochondrial carrier"/>
    <property type="match status" value="1"/>
</dbReference>
<dbReference type="InterPro" id="IPR018108">
    <property type="entry name" value="MCP_transmembrane"/>
</dbReference>
<evidence type="ECO:0000256" key="5">
    <source>
        <dbReference type="ARBA" id="ARBA00022737"/>
    </source>
</evidence>
<evidence type="ECO:0008006" key="13">
    <source>
        <dbReference type="Google" id="ProtNLM"/>
    </source>
</evidence>
<dbReference type="EMBL" id="JADGKB010000021">
    <property type="protein sequence ID" value="KAJ3259090.1"/>
    <property type="molecule type" value="Genomic_DNA"/>
</dbReference>
<evidence type="ECO:0000256" key="4">
    <source>
        <dbReference type="ARBA" id="ARBA00022692"/>
    </source>
</evidence>
<evidence type="ECO:0000256" key="9">
    <source>
        <dbReference type="PROSITE-ProRule" id="PRU00282"/>
    </source>
</evidence>
<keyword evidence="12" id="KW-1185">Reference proteome</keyword>
<evidence type="ECO:0000256" key="6">
    <source>
        <dbReference type="ARBA" id="ARBA00022989"/>
    </source>
</evidence>
<dbReference type="InterPro" id="IPR023395">
    <property type="entry name" value="MCP_dom_sf"/>
</dbReference>
<evidence type="ECO:0000313" key="12">
    <source>
        <dbReference type="Proteomes" id="UP001210925"/>
    </source>
</evidence>
<proteinExistence type="inferred from homology"/>
<dbReference type="Pfam" id="PF00153">
    <property type="entry name" value="Mito_carr"/>
    <property type="match status" value="3"/>
</dbReference>
<dbReference type="GO" id="GO:0031966">
    <property type="term" value="C:mitochondrial membrane"/>
    <property type="evidence" value="ECO:0007669"/>
    <property type="project" value="UniProtKB-SubCell"/>
</dbReference>
<keyword evidence="5" id="KW-0677">Repeat</keyword>
<sequence length="307" mass="33317">MELSQRKDRATTLAAIAVAPEVKIKQDSRLGDLISGFTGKLVEYPFDTIKVHLQTQPNQSLWTCIRSIVKTEGFAGFYTGISAPLLGSMAENAVLFLAYAQIQQLIRFSTGTKESDPLTTAQLCCAGGLSGAVVSYVLTPVELLKCRLQMQDYLPELASSGKRHHGALSLFKHIVRSEGISGLYKGHTGTVLREVAGGAAWFGVYEVSVKKMIEMSPKAKKKQDLTAWQLMGAGALAGMSYNAALYPSDVIKSRIQSGLHNNEGFCTVVKSIYKQQGIRGFFRGFGITVARSAPSSGVIFLTYVLYT</sequence>
<comment type="caution">
    <text evidence="11">The sequence shown here is derived from an EMBL/GenBank/DDBJ whole genome shotgun (WGS) entry which is preliminary data.</text>
</comment>
<dbReference type="PROSITE" id="PS50920">
    <property type="entry name" value="SOLCAR"/>
    <property type="match status" value="3"/>
</dbReference>
<dbReference type="InterPro" id="IPR002067">
    <property type="entry name" value="MCP"/>
</dbReference>
<evidence type="ECO:0000256" key="7">
    <source>
        <dbReference type="ARBA" id="ARBA00023128"/>
    </source>
</evidence>
<comment type="similarity">
    <text evidence="2 10">Belongs to the mitochondrial carrier (TC 2.A.29) family.</text>
</comment>
<keyword evidence="7" id="KW-0496">Mitochondrion</keyword>
<comment type="subcellular location">
    <subcellularLocation>
        <location evidence="1">Mitochondrion membrane</location>
        <topology evidence="1">Multi-pass membrane protein</topology>
    </subcellularLocation>
</comment>
<dbReference type="GO" id="GO:0000064">
    <property type="term" value="F:L-ornithine transmembrane transporter activity"/>
    <property type="evidence" value="ECO:0007669"/>
    <property type="project" value="TreeGrafter"/>
</dbReference>
<dbReference type="Proteomes" id="UP001210925">
    <property type="component" value="Unassembled WGS sequence"/>
</dbReference>
<organism evidence="11 12">
    <name type="scientific">Boothiomyces macroporosus</name>
    <dbReference type="NCBI Taxonomy" id="261099"/>
    <lineage>
        <taxon>Eukaryota</taxon>
        <taxon>Fungi</taxon>
        <taxon>Fungi incertae sedis</taxon>
        <taxon>Chytridiomycota</taxon>
        <taxon>Chytridiomycota incertae sedis</taxon>
        <taxon>Chytridiomycetes</taxon>
        <taxon>Rhizophydiales</taxon>
        <taxon>Terramycetaceae</taxon>
        <taxon>Boothiomyces</taxon>
    </lineage>
</organism>
<evidence type="ECO:0000313" key="11">
    <source>
        <dbReference type="EMBL" id="KAJ3259090.1"/>
    </source>
</evidence>
<dbReference type="InterPro" id="IPR050567">
    <property type="entry name" value="Mitochondrial_Carrier"/>
</dbReference>
<gene>
    <name evidence="11" type="ORF">HK103_002977</name>
</gene>
<dbReference type="PANTHER" id="PTHR45624:SF31">
    <property type="entry name" value="MITOCHONDRIAL ORNITHINE TRANSPORTER 1"/>
    <property type="match status" value="1"/>
</dbReference>
<evidence type="ECO:0000256" key="2">
    <source>
        <dbReference type="ARBA" id="ARBA00006375"/>
    </source>
</evidence>
<keyword evidence="3 10" id="KW-0813">Transport</keyword>
<name>A0AAD5Y4F4_9FUNG</name>
<evidence type="ECO:0000256" key="1">
    <source>
        <dbReference type="ARBA" id="ARBA00004225"/>
    </source>
</evidence>
<keyword evidence="6" id="KW-1133">Transmembrane helix</keyword>
<evidence type="ECO:0000256" key="10">
    <source>
        <dbReference type="RuleBase" id="RU000488"/>
    </source>
</evidence>
<reference evidence="11" key="1">
    <citation type="submission" date="2020-05" db="EMBL/GenBank/DDBJ databases">
        <title>Phylogenomic resolution of chytrid fungi.</title>
        <authorList>
            <person name="Stajich J.E."/>
            <person name="Amses K."/>
            <person name="Simmons R."/>
            <person name="Seto K."/>
            <person name="Myers J."/>
            <person name="Bonds A."/>
            <person name="Quandt C.A."/>
            <person name="Barry K."/>
            <person name="Liu P."/>
            <person name="Grigoriev I."/>
            <person name="Longcore J.E."/>
            <person name="James T.Y."/>
        </authorList>
    </citation>
    <scope>NUCLEOTIDE SEQUENCE</scope>
    <source>
        <strain evidence="11">PLAUS21</strain>
    </source>
</reference>
<keyword evidence="4 9" id="KW-0812">Transmembrane</keyword>
<protein>
    <recommendedName>
        <fullName evidence="13">Mitochondrial ornithine carrier protein</fullName>
    </recommendedName>
</protein>
<keyword evidence="8 9" id="KW-0472">Membrane</keyword>
<feature type="repeat" description="Solcar" evidence="9">
    <location>
        <begin position="118"/>
        <end position="211"/>
    </location>
</feature>
<accession>A0AAD5Y4F4</accession>
<dbReference type="PANTHER" id="PTHR45624">
    <property type="entry name" value="MITOCHONDRIAL BASIC AMINO ACIDS TRANSPORTER-RELATED"/>
    <property type="match status" value="1"/>
</dbReference>
<dbReference type="AlphaFoldDB" id="A0AAD5Y4F4"/>
<dbReference type="PRINTS" id="PR00926">
    <property type="entry name" value="MITOCARRIER"/>
</dbReference>
<feature type="repeat" description="Solcar" evidence="9">
    <location>
        <begin position="225"/>
        <end position="307"/>
    </location>
</feature>